<dbReference type="Pfam" id="PF00861">
    <property type="entry name" value="Ribosomal_L18p"/>
    <property type="match status" value="1"/>
</dbReference>
<dbReference type="STRING" id="13333.W1PC23"/>
<evidence type="ECO:0000313" key="4">
    <source>
        <dbReference type="EMBL" id="ERN05498.1"/>
    </source>
</evidence>
<reference evidence="5" key="1">
    <citation type="journal article" date="2013" name="Science">
        <title>The Amborella genome and the evolution of flowering plants.</title>
        <authorList>
            <consortium name="Amborella Genome Project"/>
        </authorList>
    </citation>
    <scope>NUCLEOTIDE SEQUENCE [LARGE SCALE GENOMIC DNA]</scope>
</reference>
<dbReference type="eggNOG" id="KOG1870">
    <property type="taxonomic scope" value="Eukaryota"/>
</dbReference>
<dbReference type="PANTHER" id="PTHR12899:SF8">
    <property type="entry name" value="RIBOSOMAL L18P_L5E FAMILY PROTEIN"/>
    <property type="match status" value="1"/>
</dbReference>
<evidence type="ECO:0000256" key="3">
    <source>
        <dbReference type="ARBA" id="ARBA00023274"/>
    </source>
</evidence>
<dbReference type="CDD" id="cd00432">
    <property type="entry name" value="Ribosomal_L18_L5e"/>
    <property type="match status" value="1"/>
</dbReference>
<accession>W1PC23</accession>
<evidence type="ECO:0000256" key="2">
    <source>
        <dbReference type="ARBA" id="ARBA00022980"/>
    </source>
</evidence>
<dbReference type="PANTHER" id="PTHR12899">
    <property type="entry name" value="39S RIBOSOMAL PROTEIN L18, MITOCHONDRIAL"/>
    <property type="match status" value="1"/>
</dbReference>
<dbReference type="GO" id="GO:0003735">
    <property type="term" value="F:structural constituent of ribosome"/>
    <property type="evidence" value="ECO:0007669"/>
    <property type="project" value="InterPro"/>
</dbReference>
<proteinExistence type="inferred from homology"/>
<dbReference type="GO" id="GO:0009507">
    <property type="term" value="C:chloroplast"/>
    <property type="evidence" value="ECO:0007669"/>
    <property type="project" value="EnsemblPlants"/>
</dbReference>
<keyword evidence="3" id="KW-0687">Ribonucleoprotein</keyword>
<evidence type="ECO:0000256" key="1">
    <source>
        <dbReference type="ARBA" id="ARBA00007116"/>
    </source>
</evidence>
<organism evidence="4 5">
    <name type="scientific">Amborella trichopoda</name>
    <dbReference type="NCBI Taxonomy" id="13333"/>
    <lineage>
        <taxon>Eukaryota</taxon>
        <taxon>Viridiplantae</taxon>
        <taxon>Streptophyta</taxon>
        <taxon>Embryophyta</taxon>
        <taxon>Tracheophyta</taxon>
        <taxon>Spermatophyta</taxon>
        <taxon>Magnoliopsida</taxon>
        <taxon>Amborellales</taxon>
        <taxon>Amborellaceae</taxon>
        <taxon>Amborella</taxon>
    </lineage>
</organism>
<dbReference type="InterPro" id="IPR057268">
    <property type="entry name" value="Ribosomal_L18"/>
</dbReference>
<dbReference type="Gene3D" id="3.30.420.100">
    <property type="match status" value="1"/>
</dbReference>
<dbReference type="Gramene" id="ERN05498">
    <property type="protein sequence ID" value="ERN05498"/>
    <property type="gene ID" value="AMTR_s00007p00258060"/>
</dbReference>
<dbReference type="AlphaFoldDB" id="W1PC23"/>
<keyword evidence="2" id="KW-0689">Ribosomal protein</keyword>
<gene>
    <name evidence="4" type="ORF">AMTR_s00007p00258060</name>
</gene>
<dbReference type="HOGENOM" id="CLU_1221146_0_0_1"/>
<dbReference type="EMBL" id="KI394011">
    <property type="protein sequence ID" value="ERN05498.1"/>
    <property type="molecule type" value="Genomic_DNA"/>
</dbReference>
<dbReference type="InterPro" id="IPR005484">
    <property type="entry name" value="Ribosomal_uL18_bac/plant/anim"/>
</dbReference>
<protein>
    <submittedName>
        <fullName evidence="4">Uncharacterized protein</fullName>
    </submittedName>
</protein>
<dbReference type="Proteomes" id="UP000017836">
    <property type="component" value="Unassembled WGS sequence"/>
</dbReference>
<dbReference type="SUPFAM" id="SSF53137">
    <property type="entry name" value="Translational machinery components"/>
    <property type="match status" value="1"/>
</dbReference>
<keyword evidence="5" id="KW-1185">Reference proteome</keyword>
<dbReference type="GO" id="GO:1990904">
    <property type="term" value="C:ribonucleoprotein complex"/>
    <property type="evidence" value="ECO:0007669"/>
    <property type="project" value="UniProtKB-KW"/>
</dbReference>
<evidence type="ECO:0000313" key="5">
    <source>
        <dbReference type="Proteomes" id="UP000017836"/>
    </source>
</evidence>
<sequence>MALMAVQGLSRIPNPANLNLLPSPTDPFSVRPLQRRCLWQPLKIEARGNTRTENHKVRNRRMQKKFIGSAHKPRLSVFCSEKQLYALLVDDQNKKCLFYGSTTQKSIRGIPSCSTKEAAERVGEELVKACIRQNINEISSFDPNGFARGQRMEAFEIAIRKHGFLPHGRGSHRSIFLHNWGKAITEEGHGLRSSHLLMIMFGVSEGSLEECEILNAQLTGRRVRKKG</sequence>
<name>W1PC23_AMBTC</name>
<dbReference type="GO" id="GO:0005840">
    <property type="term" value="C:ribosome"/>
    <property type="evidence" value="ECO:0007669"/>
    <property type="project" value="UniProtKB-KW"/>
</dbReference>
<comment type="similarity">
    <text evidence="1">Belongs to the universal ribosomal protein uL18 family.</text>
</comment>
<dbReference type="GO" id="GO:0006412">
    <property type="term" value="P:translation"/>
    <property type="evidence" value="ECO:0007669"/>
    <property type="project" value="InterPro"/>
</dbReference>
<dbReference type="GO" id="GO:0008097">
    <property type="term" value="F:5S rRNA binding"/>
    <property type="evidence" value="ECO:0000318"/>
    <property type="project" value="GO_Central"/>
</dbReference>